<dbReference type="InterPro" id="IPR004960">
    <property type="entry name" value="LipA_acyltrans"/>
</dbReference>
<keyword evidence="5 7" id="KW-0472">Membrane</keyword>
<evidence type="ECO:0000256" key="7">
    <source>
        <dbReference type="SAM" id="Phobius"/>
    </source>
</evidence>
<dbReference type="Pfam" id="PF03279">
    <property type="entry name" value="Lip_A_acyltrans"/>
    <property type="match status" value="1"/>
</dbReference>
<keyword evidence="2" id="KW-1003">Cell membrane</keyword>
<accession>A0A345P739</accession>
<dbReference type="RefSeq" id="WP_114899208.1">
    <property type="nucleotide sequence ID" value="NZ_CP031222.1"/>
</dbReference>
<evidence type="ECO:0000256" key="6">
    <source>
        <dbReference type="ARBA" id="ARBA00023315"/>
    </source>
</evidence>
<keyword evidence="3" id="KW-0997">Cell inner membrane</keyword>
<dbReference type="GO" id="GO:0005886">
    <property type="term" value="C:plasma membrane"/>
    <property type="evidence" value="ECO:0007669"/>
    <property type="project" value="UniProtKB-SubCell"/>
</dbReference>
<dbReference type="GO" id="GO:0016746">
    <property type="term" value="F:acyltransferase activity"/>
    <property type="evidence" value="ECO:0007669"/>
    <property type="project" value="UniProtKB-KW"/>
</dbReference>
<dbReference type="OrthoDB" id="9803456at2"/>
<evidence type="ECO:0000256" key="3">
    <source>
        <dbReference type="ARBA" id="ARBA00022519"/>
    </source>
</evidence>
<gene>
    <name evidence="8" type="ORF">HYN46_09745</name>
</gene>
<evidence type="ECO:0000313" key="9">
    <source>
        <dbReference type="Proteomes" id="UP000253940"/>
    </source>
</evidence>
<sequence>MNSTLRFFAHFPLWLLRAFAHCIATLMVLFPHGGMRWTARVNLLLTMPNLTLNQRLKLERQSVHSQCLTAMESLKCWGMPASYSIAQIRHVQGLDILKTALNDANGMIAVVPHFGTWEMMNAWLNQFGAPTIMYKPAGHAGLNRFMFDARQRLNATLVPTDERGVRAIFKTLKKGGFTIILPDHVPEPSGGIFAPFYGHEVMTSTLVSKLAQKTQCAVVGLSCNRRADGDGFTVICELLSDSIHNQDLKTSVTALNDGIQSMIQRAPEQYVWSYRRFKDAADFKRVYRLDEAAISKIATDAVLKAAG</sequence>
<dbReference type="AlphaFoldDB" id="A0A345P739"/>
<organism evidence="8 9">
    <name type="scientific">Aquirhabdus parva</name>
    <dbReference type="NCBI Taxonomy" id="2283318"/>
    <lineage>
        <taxon>Bacteria</taxon>
        <taxon>Pseudomonadati</taxon>
        <taxon>Pseudomonadota</taxon>
        <taxon>Gammaproteobacteria</taxon>
        <taxon>Moraxellales</taxon>
        <taxon>Moraxellaceae</taxon>
        <taxon>Aquirhabdus</taxon>
    </lineage>
</organism>
<keyword evidence="9" id="KW-1185">Reference proteome</keyword>
<protein>
    <submittedName>
        <fullName evidence="8">Lipid A biosynthesis acyltransferase</fullName>
    </submittedName>
</protein>
<dbReference type="Proteomes" id="UP000253940">
    <property type="component" value="Chromosome"/>
</dbReference>
<proteinExistence type="predicted"/>
<evidence type="ECO:0000256" key="1">
    <source>
        <dbReference type="ARBA" id="ARBA00004533"/>
    </source>
</evidence>
<reference evidence="8 9" key="1">
    <citation type="submission" date="2018-07" db="EMBL/GenBank/DDBJ databases">
        <title>Genome sequencing of Moraxellaceae gen. HYN0046.</title>
        <authorList>
            <person name="Kim M."/>
            <person name="Yi H."/>
        </authorList>
    </citation>
    <scope>NUCLEOTIDE SEQUENCE [LARGE SCALE GENOMIC DNA]</scope>
    <source>
        <strain evidence="8 9">HYN0046</strain>
    </source>
</reference>
<dbReference type="PANTHER" id="PTHR30606">
    <property type="entry name" value="LIPID A BIOSYNTHESIS LAUROYL ACYLTRANSFERASE"/>
    <property type="match status" value="1"/>
</dbReference>
<dbReference type="GO" id="GO:0009247">
    <property type="term" value="P:glycolipid biosynthetic process"/>
    <property type="evidence" value="ECO:0007669"/>
    <property type="project" value="UniProtKB-ARBA"/>
</dbReference>
<evidence type="ECO:0000313" key="8">
    <source>
        <dbReference type="EMBL" id="AXI03098.1"/>
    </source>
</evidence>
<keyword evidence="6 8" id="KW-0012">Acyltransferase</keyword>
<evidence type="ECO:0000256" key="2">
    <source>
        <dbReference type="ARBA" id="ARBA00022475"/>
    </source>
</evidence>
<dbReference type="PIRSF" id="PIRSF026649">
    <property type="entry name" value="MsbB"/>
    <property type="match status" value="1"/>
</dbReference>
<name>A0A345P739_9GAMM</name>
<evidence type="ECO:0000256" key="4">
    <source>
        <dbReference type="ARBA" id="ARBA00022679"/>
    </source>
</evidence>
<dbReference type="EMBL" id="CP031222">
    <property type="protein sequence ID" value="AXI03098.1"/>
    <property type="molecule type" value="Genomic_DNA"/>
</dbReference>
<comment type="subcellular location">
    <subcellularLocation>
        <location evidence="1">Cell inner membrane</location>
    </subcellularLocation>
</comment>
<keyword evidence="4 8" id="KW-0808">Transferase</keyword>
<keyword evidence="7" id="KW-0812">Transmembrane</keyword>
<dbReference type="KEGG" id="mbah:HYN46_09745"/>
<evidence type="ECO:0000256" key="5">
    <source>
        <dbReference type="ARBA" id="ARBA00023136"/>
    </source>
</evidence>
<feature type="transmembrane region" description="Helical" evidence="7">
    <location>
        <begin position="12"/>
        <end position="30"/>
    </location>
</feature>
<dbReference type="PANTHER" id="PTHR30606:SF10">
    <property type="entry name" value="PHOSPHATIDYLINOSITOL MANNOSIDE ACYLTRANSFERASE"/>
    <property type="match status" value="1"/>
</dbReference>
<dbReference type="CDD" id="cd07984">
    <property type="entry name" value="LPLAT_LABLAT-like"/>
    <property type="match status" value="1"/>
</dbReference>
<keyword evidence="7" id="KW-1133">Transmembrane helix</keyword>